<dbReference type="EMBL" id="CM023472">
    <property type="protein sequence ID" value="KAH7958906.1"/>
    <property type="molecule type" value="Genomic_DNA"/>
</dbReference>
<evidence type="ECO:0000313" key="2">
    <source>
        <dbReference type="Proteomes" id="UP000821865"/>
    </source>
</evidence>
<accession>A0ACB8D3H2</accession>
<reference evidence="1" key="1">
    <citation type="submission" date="2020-05" db="EMBL/GenBank/DDBJ databases">
        <title>Large-scale comparative analyses of tick genomes elucidate their genetic diversity and vector capacities.</title>
        <authorList>
            <person name="Jia N."/>
            <person name="Wang J."/>
            <person name="Shi W."/>
            <person name="Du L."/>
            <person name="Sun Y."/>
            <person name="Zhan W."/>
            <person name="Jiang J."/>
            <person name="Wang Q."/>
            <person name="Zhang B."/>
            <person name="Ji P."/>
            <person name="Sakyi L.B."/>
            <person name="Cui X."/>
            <person name="Yuan T."/>
            <person name="Jiang B."/>
            <person name="Yang W."/>
            <person name="Lam T.T.-Y."/>
            <person name="Chang Q."/>
            <person name="Ding S."/>
            <person name="Wang X."/>
            <person name="Zhu J."/>
            <person name="Ruan X."/>
            <person name="Zhao L."/>
            <person name="Wei J."/>
            <person name="Que T."/>
            <person name="Du C."/>
            <person name="Cheng J."/>
            <person name="Dai P."/>
            <person name="Han X."/>
            <person name="Huang E."/>
            <person name="Gao Y."/>
            <person name="Liu J."/>
            <person name="Shao H."/>
            <person name="Ye R."/>
            <person name="Li L."/>
            <person name="Wei W."/>
            <person name="Wang X."/>
            <person name="Wang C."/>
            <person name="Yang T."/>
            <person name="Huo Q."/>
            <person name="Li W."/>
            <person name="Guo W."/>
            <person name="Chen H."/>
            <person name="Zhou L."/>
            <person name="Ni X."/>
            <person name="Tian J."/>
            <person name="Zhou Y."/>
            <person name="Sheng Y."/>
            <person name="Liu T."/>
            <person name="Pan Y."/>
            <person name="Xia L."/>
            <person name="Li J."/>
            <person name="Zhao F."/>
            <person name="Cao W."/>
        </authorList>
    </citation>
    <scope>NUCLEOTIDE SEQUENCE</scope>
    <source>
        <strain evidence="1">Dsil-2018</strain>
    </source>
</reference>
<dbReference type="Proteomes" id="UP000821865">
    <property type="component" value="Chromosome 3"/>
</dbReference>
<proteinExistence type="predicted"/>
<evidence type="ECO:0000313" key="1">
    <source>
        <dbReference type="EMBL" id="KAH7958906.1"/>
    </source>
</evidence>
<organism evidence="1 2">
    <name type="scientific">Dermacentor silvarum</name>
    <name type="common">Tick</name>
    <dbReference type="NCBI Taxonomy" id="543639"/>
    <lineage>
        <taxon>Eukaryota</taxon>
        <taxon>Metazoa</taxon>
        <taxon>Ecdysozoa</taxon>
        <taxon>Arthropoda</taxon>
        <taxon>Chelicerata</taxon>
        <taxon>Arachnida</taxon>
        <taxon>Acari</taxon>
        <taxon>Parasitiformes</taxon>
        <taxon>Ixodida</taxon>
        <taxon>Ixodoidea</taxon>
        <taxon>Ixodidae</taxon>
        <taxon>Rhipicephalinae</taxon>
        <taxon>Dermacentor</taxon>
    </lineage>
</organism>
<name>A0ACB8D3H2_DERSI</name>
<protein>
    <submittedName>
        <fullName evidence="1">Uncharacterized protein</fullName>
    </submittedName>
</protein>
<keyword evidence="2" id="KW-1185">Reference proteome</keyword>
<gene>
    <name evidence="1" type="ORF">HPB49_006372</name>
</gene>
<sequence length="117" mass="13528">MQRLQPVGLSRARRFLENAFDILANRFRFLLTTINARPQKVDPVVQAASVLHNYIGNDMSTFPDSGPEDSREQRFFGLRATRGRVNTFGARVREDMRDYFNDQGVALWQRTSAYVDE</sequence>
<comment type="caution">
    <text evidence="1">The sequence shown here is derived from an EMBL/GenBank/DDBJ whole genome shotgun (WGS) entry which is preliminary data.</text>
</comment>